<name>A0ABS2A327_9ACTN</name>
<feature type="region of interest" description="Disordered" evidence="1">
    <location>
        <begin position="1"/>
        <end position="21"/>
    </location>
</feature>
<keyword evidence="4" id="KW-1185">Reference proteome</keyword>
<gene>
    <name evidence="3" type="ORF">JIG36_01530</name>
</gene>
<organism evidence="3 4">
    <name type="scientific">Paractinoplanes ovalisporus</name>
    <dbReference type="NCBI Taxonomy" id="2810368"/>
    <lineage>
        <taxon>Bacteria</taxon>
        <taxon>Bacillati</taxon>
        <taxon>Actinomycetota</taxon>
        <taxon>Actinomycetes</taxon>
        <taxon>Micromonosporales</taxon>
        <taxon>Micromonosporaceae</taxon>
        <taxon>Paractinoplanes</taxon>
    </lineage>
</organism>
<accession>A0ABS2A327</accession>
<evidence type="ECO:0000256" key="1">
    <source>
        <dbReference type="SAM" id="MobiDB-lite"/>
    </source>
</evidence>
<sequence length="349" mass="38382">MPRRTADALLTGDHGGAEISGRTTRELTGPQLQSLEAAILDAYRTLDALERLLVYSLDRQLSHHADLHSPLPMVVFRLLGAARGEGWLAALIEAALVDRAGNVALSRWAAECWSGDPAVPQPAPPADQQVLDSAFFDLEPLKRQVIKAKSRATIPVLGFGLHDVDQLVVNKLCAWLPHCLGETERKDWLHLRPDRGAVDLRLKQVLRYLPDLELVNVVCPILTEGATGAAVAAFWDGIGEHFGAHEYRFVALFVGPVHPDGVEVLPQAAADETDLTLWAQQIVSHRGWPPMLAESWTSLIVEQCSTGTGLDMRMLFEAMDSSIRDVRQSPAQFRRQLEEVGSRADPSPR</sequence>
<dbReference type="InterPro" id="IPR045430">
    <property type="entry name" value="EAD1"/>
</dbReference>
<dbReference type="RefSeq" id="WP_203374145.1">
    <property type="nucleotide sequence ID" value="NZ_JAENHP010000001.1"/>
</dbReference>
<reference evidence="3 4" key="1">
    <citation type="submission" date="2021-01" db="EMBL/GenBank/DDBJ databases">
        <title>Actinoplanes sp. nov. LDG1-06 isolated from lichen.</title>
        <authorList>
            <person name="Saeng-In P."/>
            <person name="Phongsopitanun W."/>
            <person name="Kanchanasin P."/>
            <person name="Yuki M."/>
            <person name="Kudo T."/>
            <person name="Ohkuma M."/>
            <person name="Tanasupawat S."/>
        </authorList>
    </citation>
    <scope>NUCLEOTIDE SEQUENCE [LARGE SCALE GENOMIC DNA]</scope>
    <source>
        <strain evidence="3 4">LDG1-06</strain>
    </source>
</reference>
<proteinExistence type="predicted"/>
<evidence type="ECO:0000313" key="4">
    <source>
        <dbReference type="Proteomes" id="UP000632138"/>
    </source>
</evidence>
<evidence type="ECO:0000313" key="3">
    <source>
        <dbReference type="EMBL" id="MBM2614236.1"/>
    </source>
</evidence>
<comment type="caution">
    <text evidence="3">The sequence shown here is derived from an EMBL/GenBank/DDBJ whole genome shotgun (WGS) entry which is preliminary data.</text>
</comment>
<dbReference type="EMBL" id="JAENHP010000001">
    <property type="protein sequence ID" value="MBM2614236.1"/>
    <property type="molecule type" value="Genomic_DNA"/>
</dbReference>
<dbReference type="Pfam" id="PF19955">
    <property type="entry name" value="EAD1"/>
    <property type="match status" value="1"/>
</dbReference>
<dbReference type="Proteomes" id="UP000632138">
    <property type="component" value="Unassembled WGS sequence"/>
</dbReference>
<evidence type="ECO:0000259" key="2">
    <source>
        <dbReference type="Pfam" id="PF19955"/>
    </source>
</evidence>
<protein>
    <recommendedName>
        <fullName evidence="2">Effector-associated domain-containing protein</fullName>
    </recommendedName>
</protein>
<feature type="domain" description="Effector-associated" evidence="2">
    <location>
        <begin position="26"/>
        <end position="111"/>
    </location>
</feature>